<feature type="chain" id="PRO_5031065446" description="Cell-wall binding lipoprotein" evidence="2">
    <location>
        <begin position="20"/>
        <end position="203"/>
    </location>
</feature>
<dbReference type="InterPro" id="IPR036785">
    <property type="entry name" value="YkyA-like_sf"/>
</dbReference>
<dbReference type="InterPro" id="IPR019454">
    <property type="entry name" value="Lipoprot_YkyA-like"/>
</dbReference>
<dbReference type="Gene3D" id="1.20.120.570">
    <property type="entry name" value="YkyA-like"/>
    <property type="match status" value="1"/>
</dbReference>
<evidence type="ECO:0008006" key="5">
    <source>
        <dbReference type="Google" id="ProtNLM"/>
    </source>
</evidence>
<reference evidence="3 4" key="1">
    <citation type="submission" date="2020-08" db="EMBL/GenBank/DDBJ databases">
        <title>Genomic Encyclopedia of Type Strains, Phase IV (KMG-IV): sequencing the most valuable type-strain genomes for metagenomic binning, comparative biology and taxonomic classification.</title>
        <authorList>
            <person name="Goeker M."/>
        </authorList>
    </citation>
    <scope>NUCLEOTIDE SEQUENCE [LARGE SCALE GENOMIC DNA]</scope>
    <source>
        <strain evidence="3 4">DSM 16325</strain>
    </source>
</reference>
<comment type="caution">
    <text evidence="3">The sequence shown here is derived from an EMBL/GenBank/DDBJ whole genome shotgun (WGS) entry which is preliminary data.</text>
</comment>
<evidence type="ECO:0000313" key="3">
    <source>
        <dbReference type="EMBL" id="MBB5323845.1"/>
    </source>
</evidence>
<gene>
    <name evidence="3" type="ORF">HNQ34_000937</name>
</gene>
<keyword evidence="2" id="KW-0732">Signal</keyword>
<dbReference type="Pfam" id="PF10368">
    <property type="entry name" value="YkyA"/>
    <property type="match status" value="1"/>
</dbReference>
<feature type="signal peptide" evidence="2">
    <location>
        <begin position="1"/>
        <end position="19"/>
    </location>
</feature>
<dbReference type="EMBL" id="JACHEP010000002">
    <property type="protein sequence ID" value="MBB5323845.1"/>
    <property type="molecule type" value="Genomic_DNA"/>
</dbReference>
<feature type="coiled-coil region" evidence="1">
    <location>
        <begin position="85"/>
        <end position="115"/>
    </location>
</feature>
<evidence type="ECO:0000256" key="1">
    <source>
        <dbReference type="SAM" id="Coils"/>
    </source>
</evidence>
<dbReference type="SUPFAM" id="SSF140423">
    <property type="entry name" value="MW0975(SA0943)-like"/>
    <property type="match status" value="1"/>
</dbReference>
<dbReference type="Proteomes" id="UP000520011">
    <property type="component" value="Unassembled WGS sequence"/>
</dbReference>
<accession>A0A7W8INP8</accession>
<evidence type="ECO:0000313" key="4">
    <source>
        <dbReference type="Proteomes" id="UP000520011"/>
    </source>
</evidence>
<name>A0A7W8INP8_9BACL</name>
<feature type="coiled-coil region" evidence="1">
    <location>
        <begin position="24"/>
        <end position="58"/>
    </location>
</feature>
<organism evidence="3 4">
    <name type="scientific">Anoxybacteroides tepidamans</name>
    <dbReference type="NCBI Taxonomy" id="265948"/>
    <lineage>
        <taxon>Bacteria</taxon>
        <taxon>Bacillati</taxon>
        <taxon>Bacillota</taxon>
        <taxon>Bacilli</taxon>
        <taxon>Bacillales</taxon>
        <taxon>Anoxybacillaceae</taxon>
        <taxon>Anoxybacteroides</taxon>
    </lineage>
</organism>
<keyword evidence="4" id="KW-1185">Reference proteome</keyword>
<sequence>MKAVLMLIVILLQACSMTAPEKEMMDAFEQIAKYERNMAKQQAALVRLEREQTTLYNEIMSVGMKQFAKVAQLSKKAQMIIGKRRNQIEAEHQNMKRAKEKLQIVKEHASHLRDQASKQRVFHLIRVMERRYAAYEEVYVHYDMALTLEKELYRLFENENVTLKQLQAQTDKINDVYREMIAANERFNDYTEQYNQEKKRLFK</sequence>
<dbReference type="PROSITE" id="PS51257">
    <property type="entry name" value="PROKAR_LIPOPROTEIN"/>
    <property type="match status" value="1"/>
</dbReference>
<proteinExistence type="predicted"/>
<evidence type="ECO:0000256" key="2">
    <source>
        <dbReference type="SAM" id="SignalP"/>
    </source>
</evidence>
<dbReference type="AlphaFoldDB" id="A0A7W8INP8"/>
<protein>
    <recommendedName>
        <fullName evidence="5">Cell-wall binding lipoprotein</fullName>
    </recommendedName>
</protein>
<keyword evidence="1" id="KW-0175">Coiled coil</keyword>